<feature type="domain" description="HTH lysR-type" evidence="5">
    <location>
        <begin position="11"/>
        <end position="68"/>
    </location>
</feature>
<keyword evidence="2" id="KW-0805">Transcription regulation</keyword>
<dbReference type="Gene3D" id="1.10.10.10">
    <property type="entry name" value="Winged helix-like DNA-binding domain superfamily/Winged helix DNA-binding domain"/>
    <property type="match status" value="1"/>
</dbReference>
<dbReference type="Gene3D" id="3.40.190.290">
    <property type="match status" value="1"/>
</dbReference>
<dbReference type="PRINTS" id="PR00039">
    <property type="entry name" value="HTHLYSR"/>
</dbReference>
<evidence type="ECO:0000259" key="5">
    <source>
        <dbReference type="PROSITE" id="PS50931"/>
    </source>
</evidence>
<dbReference type="InterPro" id="IPR005119">
    <property type="entry name" value="LysR_subst-bd"/>
</dbReference>
<dbReference type="GO" id="GO:0005829">
    <property type="term" value="C:cytosol"/>
    <property type="evidence" value="ECO:0007669"/>
    <property type="project" value="TreeGrafter"/>
</dbReference>
<proteinExistence type="inferred from homology"/>
<comment type="caution">
    <text evidence="6">The sequence shown here is derived from an EMBL/GenBank/DDBJ whole genome shotgun (WGS) entry which is preliminary data.</text>
</comment>
<evidence type="ECO:0000256" key="4">
    <source>
        <dbReference type="ARBA" id="ARBA00023163"/>
    </source>
</evidence>
<sequence>MQLEEKKVRPVNLHQLSYFRTLVEYRQFTIAAEELHISQPTLSNSIKSMEKELGCLLVKRSGHQIELTEYGKMFYNTACSTLTVFDQGVKALHDKVQSDADYVNLACIPTFIGTYLPRAIKAFQEMNGGMPKFILANQISLPILEGLVSDKYKMGICSYDPRFEELNFIPLYGERFVVAVPPGHPLAAFETINPYMLTSYNLITYGDDTPIGREIRESLADIWADLHIADTLDGEITIAGEALANDAVAVVADTILLDSFELRRIPLNVSKDTHKVYIVYDPRRQLSHWYKEFGLFLQKDLGKGLNPRLNMLRSSS</sequence>
<dbReference type="AlphaFoldDB" id="A0A318MJC2"/>
<dbReference type="InterPro" id="IPR000847">
    <property type="entry name" value="LysR_HTH_N"/>
</dbReference>
<dbReference type="InterPro" id="IPR036390">
    <property type="entry name" value="WH_DNA-bd_sf"/>
</dbReference>
<dbReference type="GO" id="GO:0003700">
    <property type="term" value="F:DNA-binding transcription factor activity"/>
    <property type="evidence" value="ECO:0007669"/>
    <property type="project" value="InterPro"/>
</dbReference>
<accession>A0A318MJC2</accession>
<evidence type="ECO:0000256" key="3">
    <source>
        <dbReference type="ARBA" id="ARBA00023125"/>
    </source>
</evidence>
<comment type="similarity">
    <text evidence="1">Belongs to the LysR transcriptional regulatory family.</text>
</comment>
<dbReference type="SUPFAM" id="SSF46785">
    <property type="entry name" value="Winged helix' DNA-binding domain"/>
    <property type="match status" value="1"/>
</dbReference>
<dbReference type="InterPro" id="IPR036388">
    <property type="entry name" value="WH-like_DNA-bd_sf"/>
</dbReference>
<evidence type="ECO:0000256" key="1">
    <source>
        <dbReference type="ARBA" id="ARBA00009437"/>
    </source>
</evidence>
<keyword evidence="4" id="KW-0804">Transcription</keyword>
<reference evidence="6 7" key="1">
    <citation type="submission" date="2018-05" db="EMBL/GenBank/DDBJ databases">
        <title>Reference genomes for bee gut microbiota database.</title>
        <authorList>
            <person name="Ellegaard K.M."/>
        </authorList>
    </citation>
    <scope>NUCLEOTIDE SEQUENCE [LARGE SCALE GENOMIC DNA]</scope>
    <source>
        <strain evidence="6 7">ESL0199</strain>
    </source>
</reference>
<organism evidence="6 7">
    <name type="scientific">Bifidobacterium asteroides</name>
    <dbReference type="NCBI Taxonomy" id="1684"/>
    <lineage>
        <taxon>Bacteria</taxon>
        <taxon>Bacillati</taxon>
        <taxon>Actinomycetota</taxon>
        <taxon>Actinomycetes</taxon>
        <taxon>Bifidobacteriales</taxon>
        <taxon>Bifidobacteriaceae</taxon>
        <taxon>Bifidobacterium</taxon>
    </lineage>
</organism>
<evidence type="ECO:0000313" key="7">
    <source>
        <dbReference type="Proteomes" id="UP000248128"/>
    </source>
</evidence>
<dbReference type="Pfam" id="PF03466">
    <property type="entry name" value="LysR_substrate"/>
    <property type="match status" value="1"/>
</dbReference>
<dbReference type="FunFam" id="1.10.10.10:FF:000001">
    <property type="entry name" value="LysR family transcriptional regulator"/>
    <property type="match status" value="1"/>
</dbReference>
<gene>
    <name evidence="6" type="ORF">DKK74_05040</name>
</gene>
<dbReference type="Proteomes" id="UP000248128">
    <property type="component" value="Unassembled WGS sequence"/>
</dbReference>
<dbReference type="Pfam" id="PF00126">
    <property type="entry name" value="HTH_1"/>
    <property type="match status" value="1"/>
</dbReference>
<dbReference type="OrthoDB" id="3181812at2"/>
<keyword evidence="3" id="KW-0238">DNA-binding</keyword>
<dbReference type="InterPro" id="IPR050950">
    <property type="entry name" value="HTH-type_LysR_regulators"/>
</dbReference>
<evidence type="ECO:0000256" key="2">
    <source>
        <dbReference type="ARBA" id="ARBA00023015"/>
    </source>
</evidence>
<dbReference type="SUPFAM" id="SSF53850">
    <property type="entry name" value="Periplasmic binding protein-like II"/>
    <property type="match status" value="1"/>
</dbReference>
<name>A0A318MJC2_9BIFI</name>
<protein>
    <recommendedName>
        <fullName evidence="5">HTH lysR-type domain-containing protein</fullName>
    </recommendedName>
</protein>
<dbReference type="GO" id="GO:0003677">
    <property type="term" value="F:DNA binding"/>
    <property type="evidence" value="ECO:0007669"/>
    <property type="project" value="UniProtKB-KW"/>
</dbReference>
<evidence type="ECO:0000313" key="6">
    <source>
        <dbReference type="EMBL" id="PXY88018.1"/>
    </source>
</evidence>
<dbReference type="PROSITE" id="PS50931">
    <property type="entry name" value="HTH_LYSR"/>
    <property type="match status" value="1"/>
</dbReference>
<dbReference type="EMBL" id="QGLK01000004">
    <property type="protein sequence ID" value="PXY88018.1"/>
    <property type="molecule type" value="Genomic_DNA"/>
</dbReference>
<dbReference type="PANTHER" id="PTHR30419">
    <property type="entry name" value="HTH-TYPE TRANSCRIPTIONAL REGULATOR YBHD"/>
    <property type="match status" value="1"/>
</dbReference>